<geneLocation type="plasmid" evidence="1">
    <name>pRIVM0002_IMP-4_171109_B03</name>
</geneLocation>
<name>A0A499RJP5_9GAMM</name>
<dbReference type="SUPFAM" id="SSF56281">
    <property type="entry name" value="Metallo-hydrolase/oxidoreductase"/>
    <property type="match status" value="1"/>
</dbReference>
<protein>
    <submittedName>
        <fullName evidence="1">Metallohydrolase</fullName>
    </submittedName>
</protein>
<dbReference type="RefSeq" id="WP_171265585.1">
    <property type="nucleotide sequence ID" value="NZ_CP089038.1"/>
</dbReference>
<dbReference type="AlphaFoldDB" id="A0A499RJP5"/>
<accession>A0A499RJP5</accession>
<dbReference type="InterPro" id="IPR036866">
    <property type="entry name" value="RibonucZ/Hydroxyglut_hydro"/>
</dbReference>
<dbReference type="EMBL" id="MH220285">
    <property type="protein sequence ID" value="AXK00285.1"/>
    <property type="molecule type" value="Genomic_DNA"/>
</dbReference>
<dbReference type="Gene3D" id="3.60.15.10">
    <property type="entry name" value="Ribonuclease Z/Hydroxyacylglutathione hydrolase-like"/>
    <property type="match status" value="1"/>
</dbReference>
<reference evidence="1" key="1">
    <citation type="submission" date="2018-04" db="EMBL/GenBank/DDBJ databases">
        <title>Submission of carbapenemase encoding plasmids from multiple species.</title>
        <authorList>
            <person name="Witteveen S."/>
            <person name="Landman F."/>
        </authorList>
    </citation>
    <scope>NUCLEOTIDE SEQUENCE</scope>
    <source>
        <strain evidence="1">RIVM0002</strain>
        <plasmid evidence="1">pRIVM0002_IMP-4_171109_B03</plasmid>
    </source>
</reference>
<dbReference type="GO" id="GO:0016787">
    <property type="term" value="F:hydrolase activity"/>
    <property type="evidence" value="ECO:0007669"/>
    <property type="project" value="UniProtKB-KW"/>
</dbReference>
<keyword evidence="1" id="KW-0614">Plasmid</keyword>
<organism evidence="1">
    <name type="scientific">Acinetobacter ursingii</name>
    <dbReference type="NCBI Taxonomy" id="108980"/>
    <lineage>
        <taxon>Bacteria</taxon>
        <taxon>Pseudomonadati</taxon>
        <taxon>Pseudomonadota</taxon>
        <taxon>Gammaproteobacteria</taxon>
        <taxon>Moraxellales</taxon>
        <taxon>Moraxellaceae</taxon>
        <taxon>Acinetobacter</taxon>
    </lineage>
</organism>
<evidence type="ECO:0000313" key="1">
    <source>
        <dbReference type="EMBL" id="AXK00285.1"/>
    </source>
</evidence>
<proteinExistence type="predicted"/>
<sequence length="390" mass="43656">MPASIVFFPVDNGDMTLITLADGRTILVDINIRQDADNPLTSTYDVASDLRGRLKRDMNNRPFVDVFLLSHPDKDHCTGLQKHFHLGALANYCDDNKIDNEKRIVIRELWSSPMVFRRASKNHTLCEDACAFNTEARRRVKINKENNFFNIPQGDQILIMGEDENGKTDDLNPILIKSGTTFRINNQEYDSNLECFLIAPMTKQSEELECTLSKNHSSVIINFSIASNNHSDKCRFLSGGDAEVEIWEMIWDKYRSTPEVLAYNILQTPHHCSWRTLSYDSWSGKGESAKESADAVNALSQARKGAAIVASSKLIQDEDSDPPCIRAKRTYTRIVQQLSVSGKFYCTGEYPKSTNVKPLIFEIDNVGVRVANKAVIGAASIAASPNLRAG</sequence>
<keyword evidence="1" id="KW-0378">Hydrolase</keyword>